<evidence type="ECO:0000313" key="2">
    <source>
        <dbReference type="Proteomes" id="UP000190637"/>
    </source>
</evidence>
<dbReference type="AlphaFoldDB" id="A0A1T4N8S7"/>
<dbReference type="STRING" id="1122192.SAMN02745673_01328"/>
<name>A0A1T4N8S7_9ACTN</name>
<proteinExistence type="predicted"/>
<dbReference type="RefSeq" id="WP_078760725.1">
    <property type="nucleotide sequence ID" value="NZ_FUWS01000003.1"/>
</dbReference>
<gene>
    <name evidence="1" type="ORF">SAMN02745673_01328</name>
</gene>
<protein>
    <submittedName>
        <fullName evidence="1">Uncharacterized protein</fullName>
    </submittedName>
</protein>
<organism evidence="1 2">
    <name type="scientific">Marinactinospora thermotolerans DSM 45154</name>
    <dbReference type="NCBI Taxonomy" id="1122192"/>
    <lineage>
        <taxon>Bacteria</taxon>
        <taxon>Bacillati</taxon>
        <taxon>Actinomycetota</taxon>
        <taxon>Actinomycetes</taxon>
        <taxon>Streptosporangiales</taxon>
        <taxon>Nocardiopsidaceae</taxon>
        <taxon>Marinactinospora</taxon>
    </lineage>
</organism>
<accession>A0A1T4N8S7</accession>
<dbReference type="EMBL" id="FUWS01000003">
    <property type="protein sequence ID" value="SJZ75516.1"/>
    <property type="molecule type" value="Genomic_DNA"/>
</dbReference>
<sequence length="74" mass="7317">MQKNLAIMELMEGYGAYTDVAELNISAAADAPASITVTTVSITTLPCIYAASAVSSAPCAAFSGGVAATVVNGC</sequence>
<dbReference type="NCBIfam" id="NF038146">
    <property type="entry name" value="LxmA_leader"/>
    <property type="match status" value="1"/>
</dbReference>
<dbReference type="InterPro" id="IPR049906">
    <property type="entry name" value="LxmA-like_leader"/>
</dbReference>
<evidence type="ECO:0000313" key="1">
    <source>
        <dbReference type="EMBL" id="SJZ75516.1"/>
    </source>
</evidence>
<dbReference type="Proteomes" id="UP000190637">
    <property type="component" value="Unassembled WGS sequence"/>
</dbReference>
<reference evidence="1 2" key="1">
    <citation type="submission" date="2017-02" db="EMBL/GenBank/DDBJ databases">
        <authorList>
            <person name="Peterson S.W."/>
        </authorList>
    </citation>
    <scope>NUCLEOTIDE SEQUENCE [LARGE SCALE GENOMIC DNA]</scope>
    <source>
        <strain evidence="1 2">DSM 45154</strain>
    </source>
</reference>
<keyword evidence="2" id="KW-1185">Reference proteome</keyword>